<evidence type="ECO:0000313" key="9">
    <source>
        <dbReference type="Proteomes" id="UP000763641"/>
    </source>
</evidence>
<evidence type="ECO:0000256" key="5">
    <source>
        <dbReference type="ARBA" id="ARBA00023139"/>
    </source>
</evidence>
<dbReference type="Pfam" id="PF08085">
    <property type="entry name" value="Entericidin"/>
    <property type="match status" value="1"/>
</dbReference>
<evidence type="ECO:0000313" key="8">
    <source>
        <dbReference type="EMBL" id="MBM6578035.1"/>
    </source>
</evidence>
<evidence type="ECO:0000256" key="4">
    <source>
        <dbReference type="ARBA" id="ARBA00023136"/>
    </source>
</evidence>
<comment type="similarity">
    <text evidence="1">Belongs to the EcnA/EcnB lipoprotein family.</text>
</comment>
<proteinExistence type="inferred from homology"/>
<keyword evidence="5" id="KW-0564">Palmitate</keyword>
<feature type="signal peptide" evidence="7">
    <location>
        <begin position="1"/>
        <end position="18"/>
    </location>
</feature>
<gene>
    <name evidence="8" type="ORF">ILT43_16760</name>
</gene>
<keyword evidence="2" id="KW-1003">Cell membrane</keyword>
<name>A0ABS2DAS0_9SPHN</name>
<evidence type="ECO:0000256" key="1">
    <source>
        <dbReference type="ARBA" id="ARBA00010296"/>
    </source>
</evidence>
<evidence type="ECO:0000256" key="2">
    <source>
        <dbReference type="ARBA" id="ARBA00022475"/>
    </source>
</evidence>
<keyword evidence="9" id="KW-1185">Reference proteome</keyword>
<organism evidence="8 9">
    <name type="scientific">Sphingomonas longa</name>
    <dbReference type="NCBI Taxonomy" id="2778730"/>
    <lineage>
        <taxon>Bacteria</taxon>
        <taxon>Pseudomonadati</taxon>
        <taxon>Pseudomonadota</taxon>
        <taxon>Alphaproteobacteria</taxon>
        <taxon>Sphingomonadales</taxon>
        <taxon>Sphingomonadaceae</taxon>
        <taxon>Sphingomonas</taxon>
    </lineage>
</organism>
<keyword evidence="6 8" id="KW-0449">Lipoprotein</keyword>
<dbReference type="Proteomes" id="UP000763641">
    <property type="component" value="Unassembled WGS sequence"/>
</dbReference>
<protein>
    <submittedName>
        <fullName evidence="8">Entericidin A/B family lipoprotein</fullName>
    </submittedName>
</protein>
<keyword evidence="3 7" id="KW-0732">Signal</keyword>
<comment type="caution">
    <text evidence="8">The sequence shown here is derived from an EMBL/GenBank/DDBJ whole genome shotgun (WGS) entry which is preliminary data.</text>
</comment>
<evidence type="ECO:0000256" key="7">
    <source>
        <dbReference type="SAM" id="SignalP"/>
    </source>
</evidence>
<evidence type="ECO:0000256" key="6">
    <source>
        <dbReference type="ARBA" id="ARBA00023288"/>
    </source>
</evidence>
<dbReference type="RefSeq" id="WP_204200132.1">
    <property type="nucleotide sequence ID" value="NZ_JAFEMC010000005.1"/>
</dbReference>
<dbReference type="InterPro" id="IPR012556">
    <property type="entry name" value="Entericidin"/>
</dbReference>
<dbReference type="PROSITE" id="PS51257">
    <property type="entry name" value="PROKAR_LIPOPROTEIN"/>
    <property type="match status" value="1"/>
</dbReference>
<feature type="chain" id="PRO_5045205030" evidence="7">
    <location>
        <begin position="19"/>
        <end position="46"/>
    </location>
</feature>
<reference evidence="8 9" key="1">
    <citation type="submission" date="2020-12" db="EMBL/GenBank/DDBJ databases">
        <title>Sphingomonas sp.</title>
        <authorList>
            <person name="Kim M.K."/>
        </authorList>
    </citation>
    <scope>NUCLEOTIDE SEQUENCE [LARGE SCALE GENOMIC DNA]</scope>
    <source>
        <strain evidence="8 9">BT552</strain>
    </source>
</reference>
<accession>A0ABS2DAS0</accession>
<keyword evidence="4" id="KW-0472">Membrane</keyword>
<dbReference type="EMBL" id="JAFEMC010000005">
    <property type="protein sequence ID" value="MBM6578035.1"/>
    <property type="molecule type" value="Genomic_DNA"/>
</dbReference>
<evidence type="ECO:0000256" key="3">
    <source>
        <dbReference type="ARBA" id="ARBA00022729"/>
    </source>
</evidence>
<sequence>MTRKIGLVFALTTMIALAACNTVDGAGKDLKSAGSAVSSASGESKK</sequence>